<feature type="region of interest" description="Disordered" evidence="1">
    <location>
        <begin position="49"/>
        <end position="69"/>
    </location>
</feature>
<reference evidence="3" key="1">
    <citation type="submission" date="2020-12" db="EMBL/GenBank/DDBJ databases">
        <authorList>
            <consortium name="Molecular Ecology Group"/>
        </authorList>
    </citation>
    <scope>NUCLEOTIDE SEQUENCE</scope>
    <source>
        <strain evidence="3">TBG_1078</strain>
    </source>
</reference>
<dbReference type="AlphaFoldDB" id="A0A811XY02"/>
<keyword evidence="2" id="KW-0472">Membrane</keyword>
<evidence type="ECO:0000256" key="1">
    <source>
        <dbReference type="SAM" id="MobiDB-lite"/>
    </source>
</evidence>
<proteinExistence type="predicted"/>
<dbReference type="Proteomes" id="UP000645828">
    <property type="component" value="Unassembled WGS sequence"/>
</dbReference>
<feature type="transmembrane region" description="Helical" evidence="2">
    <location>
        <begin position="133"/>
        <end position="156"/>
    </location>
</feature>
<comment type="caution">
    <text evidence="3">The sequence shown here is derived from an EMBL/GenBank/DDBJ whole genome shotgun (WGS) entry which is preliminary data.</text>
</comment>
<organism evidence="3 4">
    <name type="scientific">Nyctereutes procyonoides</name>
    <name type="common">Raccoon dog</name>
    <name type="synonym">Canis procyonoides</name>
    <dbReference type="NCBI Taxonomy" id="34880"/>
    <lineage>
        <taxon>Eukaryota</taxon>
        <taxon>Metazoa</taxon>
        <taxon>Chordata</taxon>
        <taxon>Craniata</taxon>
        <taxon>Vertebrata</taxon>
        <taxon>Euteleostomi</taxon>
        <taxon>Mammalia</taxon>
        <taxon>Eutheria</taxon>
        <taxon>Laurasiatheria</taxon>
        <taxon>Carnivora</taxon>
        <taxon>Caniformia</taxon>
        <taxon>Canidae</taxon>
        <taxon>Nyctereutes</taxon>
    </lineage>
</organism>
<keyword evidence="4" id="KW-1185">Reference proteome</keyword>
<dbReference type="EMBL" id="CAJHUB010000654">
    <property type="protein sequence ID" value="CAD7670239.1"/>
    <property type="molecule type" value="Genomic_DNA"/>
</dbReference>
<name>A0A811XY02_NYCPR</name>
<feature type="transmembrane region" description="Helical" evidence="2">
    <location>
        <begin position="168"/>
        <end position="192"/>
    </location>
</feature>
<protein>
    <submittedName>
        <fullName evidence="3">(raccoon dog) hypothetical protein</fullName>
    </submittedName>
</protein>
<sequence length="199" mass="21455">MSETAVSRTPNPTPFGRPEAAQSQAQLPSEASLSVVTSWEQQPVISLAPKSPRVPWQSPEEPSLQPQIPGNAHPNRKDLFFQGQPTTLGALQILIGFLLVSSGGILAAALNFMEFPTTYWYLLVGGVLMKVSTGLHLVSLLCASLGICAFMVELTASSRYTHVPQKSLLLLLLFSSVLELGITPLATFLGWLQQLISLS</sequence>
<keyword evidence="2" id="KW-1133">Transmembrane helix</keyword>
<evidence type="ECO:0000313" key="4">
    <source>
        <dbReference type="Proteomes" id="UP000645828"/>
    </source>
</evidence>
<feature type="transmembrane region" description="Helical" evidence="2">
    <location>
        <begin position="86"/>
        <end position="113"/>
    </location>
</feature>
<feature type="compositionally biased region" description="Polar residues" evidence="1">
    <location>
        <begin position="1"/>
        <end position="10"/>
    </location>
</feature>
<keyword evidence="2" id="KW-0812">Transmembrane</keyword>
<feature type="region of interest" description="Disordered" evidence="1">
    <location>
        <begin position="1"/>
        <end position="27"/>
    </location>
</feature>
<gene>
    <name evidence="3" type="ORF">NYPRO_LOCUS3034</name>
</gene>
<evidence type="ECO:0000313" key="3">
    <source>
        <dbReference type="EMBL" id="CAD7670239.1"/>
    </source>
</evidence>
<evidence type="ECO:0000256" key="2">
    <source>
        <dbReference type="SAM" id="Phobius"/>
    </source>
</evidence>
<accession>A0A811XY02</accession>